<proteinExistence type="predicted"/>
<feature type="non-terminal residue" evidence="1">
    <location>
        <position position="1"/>
    </location>
</feature>
<dbReference type="Proteomes" id="UP000541444">
    <property type="component" value="Unassembled WGS sequence"/>
</dbReference>
<protein>
    <submittedName>
        <fullName evidence="1">Uncharacterized protein</fullName>
    </submittedName>
</protein>
<comment type="caution">
    <text evidence="1">The sequence shown here is derived from an EMBL/GenBank/DDBJ whole genome shotgun (WGS) entry which is preliminary data.</text>
</comment>
<keyword evidence="2" id="KW-1185">Reference proteome</keyword>
<organism evidence="1 2">
    <name type="scientific">Kingdonia uniflora</name>
    <dbReference type="NCBI Taxonomy" id="39325"/>
    <lineage>
        <taxon>Eukaryota</taxon>
        <taxon>Viridiplantae</taxon>
        <taxon>Streptophyta</taxon>
        <taxon>Embryophyta</taxon>
        <taxon>Tracheophyta</taxon>
        <taxon>Spermatophyta</taxon>
        <taxon>Magnoliopsida</taxon>
        <taxon>Ranunculales</taxon>
        <taxon>Circaeasteraceae</taxon>
        <taxon>Kingdonia</taxon>
    </lineage>
</organism>
<name>A0A7J7LP28_9MAGN</name>
<reference evidence="1 2" key="1">
    <citation type="journal article" date="2020" name="IScience">
        <title>Genome Sequencing of the Endangered Kingdonia uniflora (Circaeasteraceae, Ranunculales) Reveals Potential Mechanisms of Evolutionary Specialization.</title>
        <authorList>
            <person name="Sun Y."/>
            <person name="Deng T."/>
            <person name="Zhang A."/>
            <person name="Moore M.J."/>
            <person name="Landis J.B."/>
            <person name="Lin N."/>
            <person name="Zhang H."/>
            <person name="Zhang X."/>
            <person name="Huang J."/>
            <person name="Zhang X."/>
            <person name="Sun H."/>
            <person name="Wang H."/>
        </authorList>
    </citation>
    <scope>NUCLEOTIDE SEQUENCE [LARGE SCALE GENOMIC DNA]</scope>
    <source>
        <strain evidence="1">TB1705</strain>
        <tissue evidence="1">Leaf</tissue>
    </source>
</reference>
<dbReference type="AlphaFoldDB" id="A0A7J7LP28"/>
<gene>
    <name evidence="1" type="ORF">GIB67_024481</name>
</gene>
<evidence type="ECO:0000313" key="1">
    <source>
        <dbReference type="EMBL" id="KAF6144254.1"/>
    </source>
</evidence>
<accession>A0A7J7LP28</accession>
<sequence>RTPTLEIKTSLEARDFASHTPQLLNRTLHNTRKYFKQHSFNKTTKGVSLLL</sequence>
<evidence type="ECO:0000313" key="2">
    <source>
        <dbReference type="Proteomes" id="UP000541444"/>
    </source>
</evidence>
<dbReference type="EMBL" id="JACGCM010002131">
    <property type="protein sequence ID" value="KAF6144254.1"/>
    <property type="molecule type" value="Genomic_DNA"/>
</dbReference>